<dbReference type="Proteomes" id="UP000031668">
    <property type="component" value="Unassembled WGS sequence"/>
</dbReference>
<dbReference type="SUPFAM" id="SSF46785">
    <property type="entry name" value="Winged helix' DNA-binding domain"/>
    <property type="match status" value="1"/>
</dbReference>
<reference evidence="7 8" key="1">
    <citation type="journal article" date="2014" name="Genome Biol. Evol.">
        <title>The genome of the myxosporean Thelohanellus kitauei shows adaptations to nutrient acquisition within its fish host.</title>
        <authorList>
            <person name="Yang Y."/>
            <person name="Xiong J."/>
            <person name="Zhou Z."/>
            <person name="Huo F."/>
            <person name="Miao W."/>
            <person name="Ran C."/>
            <person name="Liu Y."/>
            <person name="Zhang J."/>
            <person name="Feng J."/>
            <person name="Wang M."/>
            <person name="Wang M."/>
            <person name="Wang L."/>
            <person name="Yao B."/>
        </authorList>
    </citation>
    <scope>NUCLEOTIDE SEQUENCE [LARGE SCALE GENOMIC DNA]</scope>
    <source>
        <strain evidence="7">Wuqing</strain>
    </source>
</reference>
<dbReference type="InterPro" id="IPR036388">
    <property type="entry name" value="WH-like_DNA-bd_sf"/>
</dbReference>
<dbReference type="GO" id="GO:0043565">
    <property type="term" value="F:sequence-specific DNA binding"/>
    <property type="evidence" value="ECO:0007669"/>
    <property type="project" value="InterPro"/>
</dbReference>
<proteinExistence type="inferred from homology"/>
<evidence type="ECO:0000256" key="3">
    <source>
        <dbReference type="ARBA" id="ARBA00023125"/>
    </source>
</evidence>
<feature type="domain" description="HSF-type DNA-binding" evidence="6">
    <location>
        <begin position="11"/>
        <end position="112"/>
    </location>
</feature>
<evidence type="ECO:0000256" key="5">
    <source>
        <dbReference type="RuleBase" id="RU004020"/>
    </source>
</evidence>
<evidence type="ECO:0000313" key="8">
    <source>
        <dbReference type="Proteomes" id="UP000031668"/>
    </source>
</evidence>
<dbReference type="GO" id="GO:0005634">
    <property type="term" value="C:nucleus"/>
    <property type="evidence" value="ECO:0007669"/>
    <property type="project" value="UniProtKB-SubCell"/>
</dbReference>
<keyword evidence="8" id="KW-1185">Reference proteome</keyword>
<evidence type="ECO:0000313" key="7">
    <source>
        <dbReference type="EMBL" id="KII63441.1"/>
    </source>
</evidence>
<protein>
    <submittedName>
        <fullName evidence="7">Heat shock factor protein</fullName>
    </submittedName>
</protein>
<comment type="similarity">
    <text evidence="2 5">Belongs to the HSF family.</text>
</comment>
<dbReference type="PANTHER" id="PTHR10015:SF427">
    <property type="entry name" value="HEAT SHOCK FACTOR PROTEIN"/>
    <property type="match status" value="1"/>
</dbReference>
<evidence type="ECO:0000259" key="6">
    <source>
        <dbReference type="SMART" id="SM00415"/>
    </source>
</evidence>
<dbReference type="PANTHER" id="PTHR10015">
    <property type="entry name" value="HEAT SHOCK TRANSCRIPTION FACTOR"/>
    <property type="match status" value="1"/>
</dbReference>
<dbReference type="OMA" id="FVNDANE"/>
<dbReference type="InterPro" id="IPR000232">
    <property type="entry name" value="HSF_DNA-bd"/>
</dbReference>
<dbReference type="AlphaFoldDB" id="A0A0C2MP55"/>
<evidence type="ECO:0000256" key="1">
    <source>
        <dbReference type="ARBA" id="ARBA00004123"/>
    </source>
</evidence>
<keyword evidence="3" id="KW-0238">DNA-binding</keyword>
<dbReference type="SMART" id="SM00415">
    <property type="entry name" value="HSF"/>
    <property type="match status" value="1"/>
</dbReference>
<comment type="caution">
    <text evidence="7">The sequence shown here is derived from an EMBL/GenBank/DDBJ whole genome shotgun (WGS) entry which is preliminary data.</text>
</comment>
<accession>A0A0C2MP55</accession>
<name>A0A0C2MP55_THEKT</name>
<evidence type="ECO:0000256" key="4">
    <source>
        <dbReference type="ARBA" id="ARBA00023242"/>
    </source>
</evidence>
<keyword evidence="7" id="KW-0346">Stress response</keyword>
<comment type="subcellular location">
    <subcellularLocation>
        <location evidence="1">Nucleus</location>
    </subcellularLocation>
</comment>
<evidence type="ECO:0000256" key="2">
    <source>
        <dbReference type="ARBA" id="ARBA00006403"/>
    </source>
</evidence>
<dbReference type="PRINTS" id="PR00056">
    <property type="entry name" value="HSFDOMAIN"/>
</dbReference>
<dbReference type="Gene3D" id="1.10.10.10">
    <property type="entry name" value="Winged helix-like DNA-binding domain superfamily/Winged helix DNA-binding domain"/>
    <property type="match status" value="1"/>
</dbReference>
<dbReference type="InterPro" id="IPR036390">
    <property type="entry name" value="WH_DNA-bd_sf"/>
</dbReference>
<dbReference type="Pfam" id="PF00447">
    <property type="entry name" value="HSF_DNA-bind"/>
    <property type="match status" value="1"/>
</dbReference>
<dbReference type="OrthoDB" id="60033at2759"/>
<sequence>MSDVFDLHQETIPPFVRKLWCILNEKIYEPIIRWSSDGNSVIILDMDGFQNIVRPQICKSPHFSSYIRQLNLHGFHKRNTFSEKGIPQECFEFYSPYFKRDKPHLLKFMRRNQKSESIKSDIESVQSQVDYLAEKVEHVIITNSEISKKHLDLRNEISSIRERQDKQNELMSRMVAFIFNALNNQQGYSEIPSNKCMLLDGNLAPTNVISAPTPSYVNEQKLLNPTPDIQSQQKQSSQVYVPTGLSCLNTPIQPQMIQCQSTQPQSYSIISHQPQNYALIVPQPQTIISYPQNLSYASQQAASLTRDLENYLSNPLQTQRSSSTMSHINNLVQTPSNASMIIPAVQTPSITPHTLSGPSMVGKDSSLGCEFNKVIYNPEQSSLNMYGSMSTIVPNDTDHTQHSDFNFLNLNDSTSIDQSFDQNFDSIFDGIELYDGEAETKPGDTDNIEHYS</sequence>
<dbReference type="EMBL" id="JWZT01004669">
    <property type="protein sequence ID" value="KII63441.1"/>
    <property type="molecule type" value="Genomic_DNA"/>
</dbReference>
<dbReference type="GO" id="GO:0003700">
    <property type="term" value="F:DNA-binding transcription factor activity"/>
    <property type="evidence" value="ECO:0007669"/>
    <property type="project" value="InterPro"/>
</dbReference>
<keyword evidence="4" id="KW-0539">Nucleus</keyword>
<gene>
    <name evidence="7" type="ORF">RF11_02250</name>
</gene>
<organism evidence="7 8">
    <name type="scientific">Thelohanellus kitauei</name>
    <name type="common">Myxosporean</name>
    <dbReference type="NCBI Taxonomy" id="669202"/>
    <lineage>
        <taxon>Eukaryota</taxon>
        <taxon>Metazoa</taxon>
        <taxon>Cnidaria</taxon>
        <taxon>Myxozoa</taxon>
        <taxon>Myxosporea</taxon>
        <taxon>Bivalvulida</taxon>
        <taxon>Platysporina</taxon>
        <taxon>Myxobolidae</taxon>
        <taxon>Thelohanellus</taxon>
    </lineage>
</organism>